<gene>
    <name evidence="1" type="ORF">AAD027_06705</name>
</gene>
<evidence type="ECO:0000313" key="1">
    <source>
        <dbReference type="EMBL" id="MEL1264062.1"/>
    </source>
</evidence>
<dbReference type="PROSITE" id="PS51257">
    <property type="entry name" value="PROKAR_LIPOPROTEIN"/>
    <property type="match status" value="1"/>
</dbReference>
<organism evidence="1 2">
    <name type="scientific">Pseudoxanthomonas putridarboris</name>
    <dbReference type="NCBI Taxonomy" id="752605"/>
    <lineage>
        <taxon>Bacteria</taxon>
        <taxon>Pseudomonadati</taxon>
        <taxon>Pseudomonadota</taxon>
        <taxon>Gammaproteobacteria</taxon>
        <taxon>Lysobacterales</taxon>
        <taxon>Lysobacteraceae</taxon>
        <taxon>Pseudoxanthomonas</taxon>
    </lineage>
</organism>
<dbReference type="Gene3D" id="3.20.20.370">
    <property type="entry name" value="Glycoside hydrolase/deacetylase"/>
    <property type="match status" value="1"/>
</dbReference>
<name>A0ABU9J0B9_9GAMM</name>
<dbReference type="SUPFAM" id="SSF88713">
    <property type="entry name" value="Glycoside hydrolase/deacetylase"/>
    <property type="match status" value="1"/>
</dbReference>
<dbReference type="NCBIfam" id="NF003814">
    <property type="entry name" value="PRK05406.1-3"/>
    <property type="match status" value="1"/>
</dbReference>
<evidence type="ECO:0000313" key="2">
    <source>
        <dbReference type="Proteomes" id="UP001459204"/>
    </source>
</evidence>
<dbReference type="CDD" id="cd10787">
    <property type="entry name" value="LamB_YcsF_like"/>
    <property type="match status" value="1"/>
</dbReference>
<accession>A0ABU9J0B9</accession>
<dbReference type="NCBIfam" id="NF003816">
    <property type="entry name" value="PRK05406.1-5"/>
    <property type="match status" value="1"/>
</dbReference>
<dbReference type="EMBL" id="JBBWWT010000002">
    <property type="protein sequence ID" value="MEL1264062.1"/>
    <property type="molecule type" value="Genomic_DNA"/>
</dbReference>
<sequence length="253" mass="26642">MSAKRRIDFNCDLGEDCGDDAALLPFISSASIACGFHAGSPETMRRTVALCLAHGVAVGAHPSHADRDNFGRTPHAIEPEAAYALTLYQVAALDGFVRAAGGRLHHVKPHGALYNQAARDAPLADAIARAVHDHDPGLVLYGLSGSELTAAGERAGLRVAHEAFAERRYEPDGRLTPRTHAEASLASVDEAATQVGQMLREGAVTARTGQHVPLRADSICLHGDRADAAAFARALREAIEAAGFEIGTMERGA</sequence>
<protein>
    <submittedName>
        <fullName evidence="1">5-oxoprolinase subunit PxpA</fullName>
        <ecNumber evidence="1">3.5.2.9</ecNumber>
    </submittedName>
</protein>
<dbReference type="Pfam" id="PF03746">
    <property type="entry name" value="LamB_YcsF"/>
    <property type="match status" value="1"/>
</dbReference>
<dbReference type="InterPro" id="IPR011330">
    <property type="entry name" value="Glyco_hydro/deAcase_b/a-brl"/>
</dbReference>
<keyword evidence="2" id="KW-1185">Reference proteome</keyword>
<keyword evidence="1" id="KW-0378">Hydrolase</keyword>
<proteinExistence type="predicted"/>
<dbReference type="GO" id="GO:0017168">
    <property type="term" value="F:5-oxoprolinase (ATP-hydrolyzing) activity"/>
    <property type="evidence" value="ECO:0007669"/>
    <property type="project" value="UniProtKB-EC"/>
</dbReference>
<comment type="caution">
    <text evidence="1">The sequence shown here is derived from an EMBL/GenBank/DDBJ whole genome shotgun (WGS) entry which is preliminary data.</text>
</comment>
<dbReference type="InterPro" id="IPR005501">
    <property type="entry name" value="LamB/YcsF/PxpA-like"/>
</dbReference>
<dbReference type="EC" id="3.5.2.9" evidence="1"/>
<reference evidence="1 2" key="1">
    <citation type="submission" date="2024-04" db="EMBL/GenBank/DDBJ databases">
        <title>Draft genome sequence of Pseudoxanthomonas putridarboris WD12.</title>
        <authorList>
            <person name="Oh J."/>
        </authorList>
    </citation>
    <scope>NUCLEOTIDE SEQUENCE [LARGE SCALE GENOMIC DNA]</scope>
    <source>
        <strain evidence="1 2">WD12</strain>
    </source>
</reference>
<dbReference type="RefSeq" id="WP_341725238.1">
    <property type="nucleotide sequence ID" value="NZ_JBBWWT010000002.1"/>
</dbReference>
<dbReference type="Proteomes" id="UP001459204">
    <property type="component" value="Unassembled WGS sequence"/>
</dbReference>
<dbReference type="PANTHER" id="PTHR30292:SF0">
    <property type="entry name" value="5-OXOPROLINASE SUBUNIT A"/>
    <property type="match status" value="1"/>
</dbReference>
<dbReference type="PANTHER" id="PTHR30292">
    <property type="entry name" value="UNCHARACTERIZED PROTEIN YBGL-RELATED"/>
    <property type="match status" value="1"/>
</dbReference>